<dbReference type="InterPro" id="IPR019587">
    <property type="entry name" value="Polyketide_cyclase/dehydratase"/>
</dbReference>
<gene>
    <name evidence="1" type="ORF">CWN80_04670</name>
</gene>
<evidence type="ECO:0000313" key="2">
    <source>
        <dbReference type="Proteomes" id="UP000288711"/>
    </source>
</evidence>
<accession>A0A444B8V9</accession>
<proteinExistence type="predicted"/>
<dbReference type="RefSeq" id="WP_083853654.1">
    <property type="nucleotide sequence ID" value="NZ_ALWX01000020.1"/>
</dbReference>
<evidence type="ECO:0000313" key="1">
    <source>
        <dbReference type="EMBL" id="RWU84860.1"/>
    </source>
</evidence>
<dbReference type="EMBL" id="PIPF01000003">
    <property type="protein sequence ID" value="RWU84860.1"/>
    <property type="molecule type" value="Genomic_DNA"/>
</dbReference>
<reference evidence="1 2" key="1">
    <citation type="journal article" date="2009" name="Int. J. Syst. Evol. Microbiol.">
        <title>Janibacter hoylei sp. nov., Bacillus isronensis sp. nov. and Bacillus aryabhattai sp. nov., isolated from cryotubes used for collecting air from the upper atmosphere.</title>
        <authorList>
            <person name="Shivaji S."/>
            <person name="Chaturvedi P."/>
            <person name="Begum Z."/>
            <person name="Pindi P.K."/>
            <person name="Manorama R."/>
            <person name="Padmanaban D.A."/>
            <person name="Shouche Y.S."/>
            <person name="Pawar S."/>
            <person name="Vaishampayan P."/>
            <person name="Dutt C.B."/>
            <person name="Datta G.N."/>
            <person name="Manchanda R.K."/>
            <person name="Rao U.R."/>
            <person name="Bhargava P.M."/>
            <person name="Narlikar J.V."/>
        </authorList>
    </citation>
    <scope>NUCLEOTIDE SEQUENCE [LARGE SCALE GENOMIC DNA]</scope>
    <source>
        <strain evidence="1 2">PVAS-1</strain>
    </source>
</reference>
<organism evidence="1 2">
    <name type="scientific">Janibacter hoylei PVAS-1</name>
    <dbReference type="NCBI Taxonomy" id="1210046"/>
    <lineage>
        <taxon>Bacteria</taxon>
        <taxon>Bacillati</taxon>
        <taxon>Actinomycetota</taxon>
        <taxon>Actinomycetes</taxon>
        <taxon>Micrococcales</taxon>
        <taxon>Intrasporangiaceae</taxon>
        <taxon>Janibacter</taxon>
    </lineage>
</organism>
<dbReference type="AlphaFoldDB" id="A0A444B8V9"/>
<comment type="caution">
    <text evidence="1">The sequence shown here is derived from an EMBL/GenBank/DDBJ whole genome shotgun (WGS) entry which is preliminary data.</text>
</comment>
<dbReference type="InterPro" id="IPR023393">
    <property type="entry name" value="START-like_dom_sf"/>
</dbReference>
<dbReference type="Pfam" id="PF10604">
    <property type="entry name" value="Polyketide_cyc2"/>
    <property type="match status" value="1"/>
</dbReference>
<dbReference type="Proteomes" id="UP000288711">
    <property type="component" value="Unassembled WGS sequence"/>
</dbReference>
<dbReference type="OrthoDB" id="5402478at2"/>
<keyword evidence="2" id="KW-1185">Reference proteome</keyword>
<dbReference type="Gene3D" id="3.30.530.20">
    <property type="match status" value="1"/>
</dbReference>
<protein>
    <submittedName>
        <fullName evidence="1">Polyketide cyclase</fullName>
    </submittedName>
</protein>
<name>A0A444B8V9_9MICO</name>
<dbReference type="SUPFAM" id="SSF55961">
    <property type="entry name" value="Bet v1-like"/>
    <property type="match status" value="1"/>
</dbReference>
<sequence length="148" mass="16647">MTGPTFTFHHQWSFAAPREAVLAALADIDGYPAWWPQVRSVGRLDERSGRARIRSALPLTLHLVLTREIEDHARGRLRVRVDGDLEGWAQWSVGSDPQGGVCATFDQDVRVVARWSRAATLAPAVLRANHAWMMRQGRRGLARSLSRR</sequence>